<reference evidence="2 3" key="1">
    <citation type="journal article" date="2014" name="Genome Announc.">
        <title>Draft Genome Sequence of the Agar-Degrading Bacterium Catenovulum sp. Strain DS-2, Isolated from Intestines of Haliotis diversicolor.</title>
        <authorList>
            <person name="Shan D."/>
            <person name="Li X."/>
            <person name="Gu Z."/>
            <person name="Wei G."/>
            <person name="Gao Z."/>
            <person name="Shao Z."/>
        </authorList>
    </citation>
    <scope>NUCLEOTIDE SEQUENCE [LARGE SCALE GENOMIC DNA]</scope>
    <source>
        <strain evidence="2 3">DS-2</strain>
    </source>
</reference>
<name>W7QSG3_9ALTE</name>
<protein>
    <submittedName>
        <fullName evidence="2">GCN5-related N-acetyltransferase</fullName>
    </submittedName>
</protein>
<dbReference type="InterPro" id="IPR052564">
    <property type="entry name" value="N-acetyltrans/Recomb-assoc"/>
</dbReference>
<gene>
    <name evidence="2" type="ORF">DS2_17853</name>
</gene>
<dbReference type="CDD" id="cd04301">
    <property type="entry name" value="NAT_SF"/>
    <property type="match status" value="1"/>
</dbReference>
<dbReference type="SUPFAM" id="SSF55729">
    <property type="entry name" value="Acyl-CoA N-acyltransferases (Nat)"/>
    <property type="match status" value="1"/>
</dbReference>
<dbReference type="Pfam" id="PF13673">
    <property type="entry name" value="Acetyltransf_10"/>
    <property type="match status" value="1"/>
</dbReference>
<dbReference type="OrthoDB" id="5355033at2"/>
<dbReference type="PANTHER" id="PTHR43451">
    <property type="entry name" value="ACETYLTRANSFERASE (GNAT) FAMILY PROTEIN"/>
    <property type="match status" value="1"/>
</dbReference>
<accession>W7QSG3</accession>
<dbReference type="PROSITE" id="PS51186">
    <property type="entry name" value="GNAT"/>
    <property type="match status" value="1"/>
</dbReference>
<feature type="domain" description="N-acetyltransferase" evidence="1">
    <location>
        <begin position="18"/>
        <end position="95"/>
    </location>
</feature>
<dbReference type="RefSeq" id="WP_051479990.1">
    <property type="nucleotide sequence ID" value="NZ_ARZY01000050.1"/>
</dbReference>
<dbReference type="Gene3D" id="3.40.630.30">
    <property type="match status" value="1"/>
</dbReference>
<dbReference type="AlphaFoldDB" id="W7QSG3"/>
<dbReference type="InterPro" id="IPR016181">
    <property type="entry name" value="Acyl_CoA_acyltransferase"/>
</dbReference>
<comment type="caution">
    <text evidence="2">The sequence shown here is derived from an EMBL/GenBank/DDBJ whole genome shotgun (WGS) entry which is preliminary data.</text>
</comment>
<sequence length="95" mass="10771">MITIQAYYSGVELALFKVFTSAINEVCSKDYAPEQIKAWLPPEYDAVKWKERLECIQPYIAKFNGNIVGYADIQNDGYIDHFFVDSGYQSMGVGS</sequence>
<dbReference type="InterPro" id="IPR000182">
    <property type="entry name" value="GNAT_dom"/>
</dbReference>
<keyword evidence="3" id="KW-1185">Reference proteome</keyword>
<dbReference type="eggNOG" id="COG0456">
    <property type="taxonomic scope" value="Bacteria"/>
</dbReference>
<organism evidence="2 3">
    <name type="scientific">Catenovulum agarivorans DS-2</name>
    <dbReference type="NCBI Taxonomy" id="1328313"/>
    <lineage>
        <taxon>Bacteria</taxon>
        <taxon>Pseudomonadati</taxon>
        <taxon>Pseudomonadota</taxon>
        <taxon>Gammaproteobacteria</taxon>
        <taxon>Alteromonadales</taxon>
        <taxon>Alteromonadaceae</taxon>
        <taxon>Catenovulum</taxon>
    </lineage>
</organism>
<evidence type="ECO:0000313" key="3">
    <source>
        <dbReference type="Proteomes" id="UP000019276"/>
    </source>
</evidence>
<evidence type="ECO:0000313" key="2">
    <source>
        <dbReference type="EMBL" id="EWH08325.1"/>
    </source>
</evidence>
<dbReference type="PANTHER" id="PTHR43451:SF1">
    <property type="entry name" value="ACETYLTRANSFERASE"/>
    <property type="match status" value="1"/>
</dbReference>
<proteinExistence type="predicted"/>
<dbReference type="Proteomes" id="UP000019276">
    <property type="component" value="Unassembled WGS sequence"/>
</dbReference>
<keyword evidence="2" id="KW-0808">Transferase</keyword>
<dbReference type="EMBL" id="ARZY01000050">
    <property type="protein sequence ID" value="EWH08325.1"/>
    <property type="molecule type" value="Genomic_DNA"/>
</dbReference>
<dbReference type="GO" id="GO:0016747">
    <property type="term" value="F:acyltransferase activity, transferring groups other than amino-acyl groups"/>
    <property type="evidence" value="ECO:0007669"/>
    <property type="project" value="InterPro"/>
</dbReference>
<evidence type="ECO:0000259" key="1">
    <source>
        <dbReference type="PROSITE" id="PS51186"/>
    </source>
</evidence>